<protein>
    <submittedName>
        <fullName evidence="1">Uncharacterized protein</fullName>
    </submittedName>
</protein>
<reference evidence="1 2" key="1">
    <citation type="submission" date="2013-02" db="EMBL/GenBank/DDBJ databases">
        <title>The Genome Sequence of Enterococcus pallens BAA-351.</title>
        <authorList>
            <consortium name="The Broad Institute Genome Sequencing Platform"/>
            <consortium name="The Broad Institute Genome Sequencing Center for Infectious Disease"/>
            <person name="Earl A.M."/>
            <person name="Gilmore M.S."/>
            <person name="Lebreton F."/>
            <person name="Walker B."/>
            <person name="Young S.K."/>
            <person name="Zeng Q."/>
            <person name="Gargeya S."/>
            <person name="Fitzgerald M."/>
            <person name="Haas B."/>
            <person name="Abouelleil A."/>
            <person name="Alvarado L."/>
            <person name="Arachchi H.M."/>
            <person name="Berlin A.M."/>
            <person name="Chapman S.B."/>
            <person name="Dewar J."/>
            <person name="Goldberg J."/>
            <person name="Griggs A."/>
            <person name="Gujja S."/>
            <person name="Hansen M."/>
            <person name="Howarth C."/>
            <person name="Imamovic A."/>
            <person name="Larimer J."/>
            <person name="McCowan C."/>
            <person name="Murphy C."/>
            <person name="Neiman D."/>
            <person name="Pearson M."/>
            <person name="Priest M."/>
            <person name="Roberts A."/>
            <person name="Saif S."/>
            <person name="Shea T."/>
            <person name="Sisk P."/>
            <person name="Sykes S."/>
            <person name="Wortman J."/>
            <person name="Nusbaum C."/>
            <person name="Birren B."/>
        </authorList>
    </citation>
    <scope>NUCLEOTIDE SEQUENCE [LARGE SCALE GENOMIC DNA]</scope>
    <source>
        <strain evidence="1 2">ATCC BAA-351</strain>
    </source>
</reference>
<evidence type="ECO:0000313" key="2">
    <source>
        <dbReference type="Proteomes" id="UP000013782"/>
    </source>
</evidence>
<dbReference type="AlphaFoldDB" id="R2T829"/>
<dbReference type="EMBL" id="AJAQ01000008">
    <property type="protein sequence ID" value="EOH96394.1"/>
    <property type="molecule type" value="Genomic_DNA"/>
</dbReference>
<gene>
    <name evidence="1" type="ORF">UAU_01045</name>
</gene>
<dbReference type="OrthoDB" id="2190510at2"/>
<dbReference type="Proteomes" id="UP000013782">
    <property type="component" value="Unassembled WGS sequence"/>
</dbReference>
<sequence>MVKIKRMMETDDNGVQWQFMPITHVSAILGLDKLISGETKVLSVNGKIGAVVITKSDLGLENAITELPYASETTDGILTAELYQKLLNSGECDYILPIATVDKLGGIRIGELLTIDATGKVSALKQTDFNFTQELKSKLESLKNLTAGTNISISDEGVISALVESSTDYQLPTASAETKGGVKVGRGLTITDETLSADPQLNYTAGVGISISNTGVISATGGGSSGGVSEDYLNEKLVEIIEDAREYTDSKISSVSFEKVGEV</sequence>
<dbReference type="eggNOG" id="ENOG5033GJ2">
    <property type="taxonomic scope" value="Bacteria"/>
</dbReference>
<organism evidence="1 2">
    <name type="scientific">Enterococcus pallens ATCC BAA-351</name>
    <dbReference type="NCBI Taxonomy" id="1158607"/>
    <lineage>
        <taxon>Bacteria</taxon>
        <taxon>Bacillati</taxon>
        <taxon>Bacillota</taxon>
        <taxon>Bacilli</taxon>
        <taxon>Lactobacillales</taxon>
        <taxon>Enterococcaceae</taxon>
        <taxon>Enterococcus</taxon>
    </lineage>
</organism>
<evidence type="ECO:0000313" key="1">
    <source>
        <dbReference type="EMBL" id="EOH96394.1"/>
    </source>
</evidence>
<name>R2T829_9ENTE</name>
<comment type="caution">
    <text evidence="1">The sequence shown here is derived from an EMBL/GenBank/DDBJ whole genome shotgun (WGS) entry which is preliminary data.</text>
</comment>
<dbReference type="STRING" id="160454.RV10_GL002559"/>
<proteinExistence type="predicted"/>
<dbReference type="PATRIC" id="fig|1158607.3.peg.1048"/>
<keyword evidence="2" id="KW-1185">Reference proteome</keyword>
<dbReference type="HOGENOM" id="CLU_092350_0_0_9"/>
<accession>R2T829</accession>